<dbReference type="InterPro" id="IPR036625">
    <property type="entry name" value="E3-bd_dom_sf"/>
</dbReference>
<dbReference type="SMART" id="SM00891">
    <property type="entry name" value="ERCC4"/>
    <property type="match status" value="1"/>
</dbReference>
<dbReference type="InterPro" id="IPR011335">
    <property type="entry name" value="Restrct_endonuc-II-like"/>
</dbReference>
<keyword evidence="4" id="KW-1185">Reference proteome</keyword>
<evidence type="ECO:0000313" key="3">
    <source>
        <dbReference type="EMBL" id="OYO21877.1"/>
    </source>
</evidence>
<dbReference type="RefSeq" id="WP_094363621.1">
    <property type="nucleotide sequence ID" value="NZ_NMVQ01000012.1"/>
</dbReference>
<comment type="caution">
    <text evidence="3">The sequence shown here is derived from an EMBL/GenBank/DDBJ whole genome shotgun (WGS) entry which is preliminary data.</text>
</comment>
<dbReference type="GO" id="GO:0016746">
    <property type="term" value="F:acyltransferase activity"/>
    <property type="evidence" value="ECO:0007669"/>
    <property type="project" value="InterPro"/>
</dbReference>
<dbReference type="GO" id="GO:0003677">
    <property type="term" value="F:DNA binding"/>
    <property type="evidence" value="ECO:0007669"/>
    <property type="project" value="UniProtKB-KW"/>
</dbReference>
<sequence>MPADFLIAHNPEEGTSLPYLVRIPLGERGIVLKVRELWPRTSKVYCHRAEWPEDADIIQQVPTRSCSKRGAAIDLVLDRGRENRSQFVLTMARGREMIFWQTARVAKQARPKVRTPTAKASGIAELEILVDVHERYAWKFTHQQAGTRKQALPAGDYAVQLDDRVIASVERKSLVDLVTTITRGRMSYLLADLANLPRAAVVVEDRYSQVFALQHVRPAVVADQLGECQARFPSVPIIFAETRQLAQEWTYRFLAAAVHELGLDSPTDDRLNELAGAEPAPQLPPKPAVVRAWALENGHQVSARGRLAPELVEAYLQAHR</sequence>
<dbReference type="Gene3D" id="4.10.320.10">
    <property type="entry name" value="E3-binding domain"/>
    <property type="match status" value="1"/>
</dbReference>
<accession>A0A255H2U4</accession>
<dbReference type="GO" id="GO:0004518">
    <property type="term" value="F:nuclease activity"/>
    <property type="evidence" value="ECO:0007669"/>
    <property type="project" value="InterPro"/>
</dbReference>
<name>A0A255H2U4_9ACTN</name>
<dbReference type="InterPro" id="IPR006166">
    <property type="entry name" value="ERCC4_domain"/>
</dbReference>
<dbReference type="EMBL" id="NMVQ01000012">
    <property type="protein sequence ID" value="OYO21877.1"/>
    <property type="molecule type" value="Genomic_DNA"/>
</dbReference>
<dbReference type="AlphaFoldDB" id="A0A255H2U4"/>
<dbReference type="Pfam" id="PF23359">
    <property type="entry name" value="Lsr2_DNA-bd"/>
    <property type="match status" value="1"/>
</dbReference>
<dbReference type="Proteomes" id="UP000216311">
    <property type="component" value="Unassembled WGS sequence"/>
</dbReference>
<reference evidence="3 4" key="1">
    <citation type="submission" date="2017-07" db="EMBL/GenBank/DDBJ databases">
        <title>Draft whole genome sequences of clinical Proprionibacteriaceae strains.</title>
        <authorList>
            <person name="Bernier A.-M."/>
            <person name="Bernard K."/>
            <person name="Domingo M.-C."/>
        </authorList>
    </citation>
    <scope>NUCLEOTIDE SEQUENCE [LARGE SCALE GENOMIC DNA]</scope>
    <source>
        <strain evidence="3 4">NML 130396</strain>
    </source>
</reference>
<keyword evidence="1" id="KW-0238">DNA-binding</keyword>
<gene>
    <name evidence="3" type="ORF">CGZ93_07990</name>
</gene>
<dbReference type="GO" id="GO:0006259">
    <property type="term" value="P:DNA metabolic process"/>
    <property type="evidence" value="ECO:0007669"/>
    <property type="project" value="UniProtKB-ARBA"/>
</dbReference>
<dbReference type="InterPro" id="IPR055370">
    <property type="entry name" value="Lsr2_DNA-bd"/>
</dbReference>
<evidence type="ECO:0000259" key="2">
    <source>
        <dbReference type="SMART" id="SM00891"/>
    </source>
</evidence>
<evidence type="ECO:0000313" key="4">
    <source>
        <dbReference type="Proteomes" id="UP000216311"/>
    </source>
</evidence>
<protein>
    <recommendedName>
        <fullName evidence="2">ERCC4 domain-containing protein</fullName>
    </recommendedName>
</protein>
<dbReference type="SUPFAM" id="SSF52980">
    <property type="entry name" value="Restriction endonuclease-like"/>
    <property type="match status" value="1"/>
</dbReference>
<dbReference type="OrthoDB" id="9776021at2"/>
<dbReference type="Gene3D" id="3.40.50.10130">
    <property type="match status" value="1"/>
</dbReference>
<proteinExistence type="predicted"/>
<evidence type="ECO:0000256" key="1">
    <source>
        <dbReference type="ARBA" id="ARBA00023125"/>
    </source>
</evidence>
<dbReference type="Pfam" id="PF02732">
    <property type="entry name" value="ERCC4"/>
    <property type="match status" value="1"/>
</dbReference>
<feature type="domain" description="ERCC4" evidence="2">
    <location>
        <begin position="127"/>
        <end position="207"/>
    </location>
</feature>
<organism evidence="3 4">
    <name type="scientific">Enemella dayhoffiae</name>
    <dbReference type="NCBI Taxonomy" id="2016507"/>
    <lineage>
        <taxon>Bacteria</taxon>
        <taxon>Bacillati</taxon>
        <taxon>Actinomycetota</taxon>
        <taxon>Actinomycetes</taxon>
        <taxon>Propionibacteriales</taxon>
        <taxon>Propionibacteriaceae</taxon>
        <taxon>Enemella</taxon>
    </lineage>
</organism>